<dbReference type="KEGG" id="agv:OJF2_34480"/>
<accession>A0A5B9W2R2</accession>
<name>A0A5B9W2R2_9BACT</name>
<sequence length="83" mass="9237">MDIACRSCGASVGRLHEPYCSSELCPFCGDFISTCDCIFEVLSLTPEERELVEEFADDSVQPLRGICDRWRAAVEAKGRVPYS</sequence>
<proteinExistence type="predicted"/>
<organism evidence="1 2">
    <name type="scientific">Aquisphaera giovannonii</name>
    <dbReference type="NCBI Taxonomy" id="406548"/>
    <lineage>
        <taxon>Bacteria</taxon>
        <taxon>Pseudomonadati</taxon>
        <taxon>Planctomycetota</taxon>
        <taxon>Planctomycetia</taxon>
        <taxon>Isosphaerales</taxon>
        <taxon>Isosphaeraceae</taxon>
        <taxon>Aquisphaera</taxon>
    </lineage>
</organism>
<dbReference type="RefSeq" id="WP_148594765.1">
    <property type="nucleotide sequence ID" value="NZ_CP042997.1"/>
</dbReference>
<reference evidence="1 2" key="1">
    <citation type="submission" date="2019-08" db="EMBL/GenBank/DDBJ databases">
        <title>Deep-cultivation of Planctomycetes and their phenomic and genomic characterization uncovers novel biology.</title>
        <authorList>
            <person name="Wiegand S."/>
            <person name="Jogler M."/>
            <person name="Boedeker C."/>
            <person name="Pinto D."/>
            <person name="Vollmers J."/>
            <person name="Rivas-Marin E."/>
            <person name="Kohn T."/>
            <person name="Peeters S.H."/>
            <person name="Heuer A."/>
            <person name="Rast P."/>
            <person name="Oberbeckmann S."/>
            <person name="Bunk B."/>
            <person name="Jeske O."/>
            <person name="Meyerdierks A."/>
            <person name="Storesund J.E."/>
            <person name="Kallscheuer N."/>
            <person name="Luecker S."/>
            <person name="Lage O.M."/>
            <person name="Pohl T."/>
            <person name="Merkel B.J."/>
            <person name="Hornburger P."/>
            <person name="Mueller R.-W."/>
            <person name="Bruemmer F."/>
            <person name="Labrenz M."/>
            <person name="Spormann A.M."/>
            <person name="Op den Camp H."/>
            <person name="Overmann J."/>
            <person name="Amann R."/>
            <person name="Jetten M.S.M."/>
            <person name="Mascher T."/>
            <person name="Medema M.H."/>
            <person name="Devos D.P."/>
            <person name="Kaster A.-K."/>
            <person name="Ovreas L."/>
            <person name="Rohde M."/>
            <person name="Galperin M.Y."/>
            <person name="Jogler C."/>
        </authorList>
    </citation>
    <scope>NUCLEOTIDE SEQUENCE [LARGE SCALE GENOMIC DNA]</scope>
    <source>
        <strain evidence="1 2">OJF2</strain>
    </source>
</reference>
<evidence type="ECO:0000313" key="2">
    <source>
        <dbReference type="Proteomes" id="UP000324233"/>
    </source>
</evidence>
<gene>
    <name evidence="1" type="ORF">OJF2_34480</name>
</gene>
<keyword evidence="2" id="KW-1185">Reference proteome</keyword>
<dbReference type="EMBL" id="CP042997">
    <property type="protein sequence ID" value="QEH34903.1"/>
    <property type="molecule type" value="Genomic_DNA"/>
</dbReference>
<dbReference type="OrthoDB" id="292725at2"/>
<protein>
    <submittedName>
        <fullName evidence="1">Uncharacterized protein</fullName>
    </submittedName>
</protein>
<evidence type="ECO:0000313" key="1">
    <source>
        <dbReference type="EMBL" id="QEH34903.1"/>
    </source>
</evidence>
<dbReference type="Proteomes" id="UP000324233">
    <property type="component" value="Chromosome"/>
</dbReference>
<dbReference type="AlphaFoldDB" id="A0A5B9W2R2"/>